<dbReference type="InterPro" id="IPR006139">
    <property type="entry name" value="D-isomer_2_OHA_DH_cat_dom"/>
</dbReference>
<organism evidence="7 8">
    <name type="scientific">Clostridium acidisoli DSM 12555</name>
    <dbReference type="NCBI Taxonomy" id="1121291"/>
    <lineage>
        <taxon>Bacteria</taxon>
        <taxon>Bacillati</taxon>
        <taxon>Bacillota</taxon>
        <taxon>Clostridia</taxon>
        <taxon>Eubacteriales</taxon>
        <taxon>Clostridiaceae</taxon>
        <taxon>Clostridium</taxon>
    </lineage>
</organism>
<dbReference type="InterPro" id="IPR029752">
    <property type="entry name" value="D-isomer_DH_CS1"/>
</dbReference>
<evidence type="ECO:0000313" key="7">
    <source>
        <dbReference type="EMBL" id="SMC23865.1"/>
    </source>
</evidence>
<dbReference type="Pfam" id="PF02826">
    <property type="entry name" value="2-Hacid_dh_C"/>
    <property type="match status" value="1"/>
</dbReference>
<dbReference type="GO" id="GO:0051287">
    <property type="term" value="F:NAD binding"/>
    <property type="evidence" value="ECO:0007669"/>
    <property type="project" value="InterPro"/>
</dbReference>
<dbReference type="InterPro" id="IPR036291">
    <property type="entry name" value="NAD(P)-bd_dom_sf"/>
</dbReference>
<dbReference type="SUPFAM" id="SSF51735">
    <property type="entry name" value="NAD(P)-binding Rossmann-fold domains"/>
    <property type="match status" value="1"/>
</dbReference>
<dbReference type="PANTHER" id="PTHR43761">
    <property type="entry name" value="D-ISOMER SPECIFIC 2-HYDROXYACID DEHYDROGENASE FAMILY PROTEIN (AFU_ORTHOLOGUE AFUA_1G13630)"/>
    <property type="match status" value="1"/>
</dbReference>
<dbReference type="PROSITE" id="PS00671">
    <property type="entry name" value="D_2_HYDROXYACID_DH_3"/>
    <property type="match status" value="1"/>
</dbReference>
<keyword evidence="8" id="KW-1185">Reference proteome</keyword>
<sequence length="317" mass="34951">MKNTVFLNASKVDFDGKLDFSPLERITSLSKYNESSPEEILERVQNQNIIITKEIPLSGDLIRQFPSSVELICEAGTGYNNIDIAAAKEKNITVCNLPGYSTEAVAQLVIGFILDLSSSISIQQNMLRQGNFNNFTKHLGVPHFEVQGKNLGVIGSGSIGTQVIKVARALGMNILVYSRTPKQWDDINIHSVSLETMLKESDFVTIHCPLTDKTKHLINKDNFKIMKPSSCIINTARGAIINEVDLIEVLKKGVISGAALDVQDPEPPSIENPLFSMDNVILTPHIGWKCFESRQRLIDFLADNIAAFATGKPINIV</sequence>
<comment type="similarity">
    <text evidence="1 4">Belongs to the D-isomer specific 2-hydroxyacid dehydrogenase family.</text>
</comment>
<dbReference type="InterPro" id="IPR050418">
    <property type="entry name" value="D-iso_2-hydroxyacid_DH_PdxB"/>
</dbReference>
<dbReference type="AlphaFoldDB" id="A0A1W1XIR5"/>
<dbReference type="GO" id="GO:0016616">
    <property type="term" value="F:oxidoreductase activity, acting on the CH-OH group of donors, NAD or NADP as acceptor"/>
    <property type="evidence" value="ECO:0007669"/>
    <property type="project" value="InterPro"/>
</dbReference>
<feature type="domain" description="D-isomer specific 2-hydroxyacid dehydrogenase NAD-binding" evidence="6">
    <location>
        <begin position="111"/>
        <end position="287"/>
    </location>
</feature>
<reference evidence="7 8" key="1">
    <citation type="submission" date="2017-04" db="EMBL/GenBank/DDBJ databases">
        <authorList>
            <person name="Afonso C.L."/>
            <person name="Miller P.J."/>
            <person name="Scott M.A."/>
            <person name="Spackman E."/>
            <person name="Goraichik I."/>
            <person name="Dimitrov K.M."/>
            <person name="Suarez D.L."/>
            <person name="Swayne D.E."/>
        </authorList>
    </citation>
    <scope>NUCLEOTIDE SEQUENCE [LARGE SCALE GENOMIC DNA]</scope>
    <source>
        <strain evidence="7 8">DSM 12555</strain>
    </source>
</reference>
<evidence type="ECO:0000313" key="8">
    <source>
        <dbReference type="Proteomes" id="UP000192468"/>
    </source>
</evidence>
<dbReference type="PROSITE" id="PS00065">
    <property type="entry name" value="D_2_HYDROXYACID_DH_1"/>
    <property type="match status" value="1"/>
</dbReference>
<evidence type="ECO:0000259" key="5">
    <source>
        <dbReference type="Pfam" id="PF00389"/>
    </source>
</evidence>
<dbReference type="FunFam" id="3.40.50.720:FF:000203">
    <property type="entry name" value="D-3-phosphoglycerate dehydrogenase (SerA)"/>
    <property type="match status" value="1"/>
</dbReference>
<gene>
    <name evidence="7" type="ORF">SAMN02745134_02023</name>
</gene>
<evidence type="ECO:0000256" key="4">
    <source>
        <dbReference type="RuleBase" id="RU003719"/>
    </source>
</evidence>
<evidence type="ECO:0000256" key="1">
    <source>
        <dbReference type="ARBA" id="ARBA00005854"/>
    </source>
</evidence>
<keyword evidence="3" id="KW-0520">NAD</keyword>
<dbReference type="OrthoDB" id="9805416at2"/>
<dbReference type="Gene3D" id="3.40.50.720">
    <property type="entry name" value="NAD(P)-binding Rossmann-like Domain"/>
    <property type="match status" value="2"/>
</dbReference>
<dbReference type="InterPro" id="IPR029753">
    <property type="entry name" value="D-isomer_DH_CS"/>
</dbReference>
<keyword evidence="2 4" id="KW-0560">Oxidoreductase</keyword>
<dbReference type="PANTHER" id="PTHR43761:SF1">
    <property type="entry name" value="D-ISOMER SPECIFIC 2-HYDROXYACID DEHYDROGENASE CATALYTIC DOMAIN-CONTAINING PROTEIN-RELATED"/>
    <property type="match status" value="1"/>
</dbReference>
<accession>A0A1W1XIR5</accession>
<dbReference type="SUPFAM" id="SSF52283">
    <property type="entry name" value="Formate/glycerate dehydrogenase catalytic domain-like"/>
    <property type="match status" value="1"/>
</dbReference>
<feature type="domain" description="D-isomer specific 2-hydroxyacid dehydrogenase catalytic" evidence="5">
    <location>
        <begin position="29"/>
        <end position="314"/>
    </location>
</feature>
<evidence type="ECO:0000256" key="2">
    <source>
        <dbReference type="ARBA" id="ARBA00023002"/>
    </source>
</evidence>
<dbReference type="PROSITE" id="PS00670">
    <property type="entry name" value="D_2_HYDROXYACID_DH_2"/>
    <property type="match status" value="1"/>
</dbReference>
<proteinExistence type="inferred from homology"/>
<dbReference type="EMBL" id="FWXH01000006">
    <property type="protein sequence ID" value="SMC23865.1"/>
    <property type="molecule type" value="Genomic_DNA"/>
</dbReference>
<dbReference type="Proteomes" id="UP000192468">
    <property type="component" value="Unassembled WGS sequence"/>
</dbReference>
<name>A0A1W1XIR5_9CLOT</name>
<protein>
    <submittedName>
        <fullName evidence="7">Glycerate dehydrogenase</fullName>
    </submittedName>
</protein>
<evidence type="ECO:0000256" key="3">
    <source>
        <dbReference type="ARBA" id="ARBA00023027"/>
    </source>
</evidence>
<dbReference type="STRING" id="1121291.SAMN02745134_02023"/>
<dbReference type="InterPro" id="IPR006140">
    <property type="entry name" value="D-isomer_DH_NAD-bd"/>
</dbReference>
<dbReference type="RefSeq" id="WP_084115700.1">
    <property type="nucleotide sequence ID" value="NZ_FWXH01000006.1"/>
</dbReference>
<dbReference type="Pfam" id="PF00389">
    <property type="entry name" value="2-Hacid_dh"/>
    <property type="match status" value="1"/>
</dbReference>
<evidence type="ECO:0000259" key="6">
    <source>
        <dbReference type="Pfam" id="PF02826"/>
    </source>
</evidence>